<feature type="compositionally biased region" description="Low complexity" evidence="1">
    <location>
        <begin position="60"/>
        <end position="74"/>
    </location>
</feature>
<evidence type="ECO:0000313" key="2">
    <source>
        <dbReference type="Proteomes" id="UP000813463"/>
    </source>
</evidence>
<dbReference type="PANTHER" id="PTHR48235:SF1">
    <property type="entry name" value="OS01G0916700 PROTEIN"/>
    <property type="match status" value="1"/>
</dbReference>
<dbReference type="KEGG" id="soe:110803245"/>
<feature type="compositionally biased region" description="Polar residues" evidence="1">
    <location>
        <begin position="1"/>
        <end position="11"/>
    </location>
</feature>
<feature type="region of interest" description="Disordered" evidence="1">
    <location>
        <begin position="1"/>
        <end position="25"/>
    </location>
</feature>
<dbReference type="Proteomes" id="UP000813463">
    <property type="component" value="Chromosome 1"/>
</dbReference>
<sequence length="146" mass="17223">MNSPHTKSTTEPPHQCPYHRQHHHHHHHLLFIHPSSLSSPHHHLHLHHHHHHYHVLPQSNNIPQNPNSNFCPNLINPPPQIPEPEAPPTSQYTLNFKDDDHDEFEEVLDEDEDPIFVMTDEWREFFAKSEARRRAAKKLAKKQGKT</sequence>
<reference evidence="2" key="1">
    <citation type="journal article" date="2021" name="Nat. Commun.">
        <title>Genomic analyses provide insights into spinach domestication and the genetic basis of agronomic traits.</title>
        <authorList>
            <person name="Cai X."/>
            <person name="Sun X."/>
            <person name="Xu C."/>
            <person name="Sun H."/>
            <person name="Wang X."/>
            <person name="Ge C."/>
            <person name="Zhang Z."/>
            <person name="Wang Q."/>
            <person name="Fei Z."/>
            <person name="Jiao C."/>
            <person name="Wang Q."/>
        </authorList>
    </citation>
    <scope>NUCLEOTIDE SEQUENCE [LARGE SCALE GENOMIC DNA]</scope>
    <source>
        <strain evidence="2">cv. Varoflay</strain>
    </source>
</reference>
<dbReference type="AlphaFoldDB" id="A0A9R0JAT2"/>
<evidence type="ECO:0000256" key="1">
    <source>
        <dbReference type="SAM" id="MobiDB-lite"/>
    </source>
</evidence>
<dbReference type="RefSeq" id="XP_021864434.1">
    <property type="nucleotide sequence ID" value="XM_022008742.2"/>
</dbReference>
<accession>A0A9R0JAT2</accession>
<gene>
    <name evidence="3" type="primary">LOC110803245</name>
</gene>
<dbReference type="GeneID" id="110803245"/>
<name>A0A9R0JAT2_SPIOL</name>
<feature type="region of interest" description="Disordered" evidence="1">
    <location>
        <begin position="60"/>
        <end position="90"/>
    </location>
</feature>
<organism evidence="2 3">
    <name type="scientific">Spinacia oleracea</name>
    <name type="common">Spinach</name>
    <dbReference type="NCBI Taxonomy" id="3562"/>
    <lineage>
        <taxon>Eukaryota</taxon>
        <taxon>Viridiplantae</taxon>
        <taxon>Streptophyta</taxon>
        <taxon>Embryophyta</taxon>
        <taxon>Tracheophyta</taxon>
        <taxon>Spermatophyta</taxon>
        <taxon>Magnoliopsida</taxon>
        <taxon>eudicotyledons</taxon>
        <taxon>Gunneridae</taxon>
        <taxon>Pentapetalae</taxon>
        <taxon>Caryophyllales</taxon>
        <taxon>Chenopodiaceae</taxon>
        <taxon>Chenopodioideae</taxon>
        <taxon>Anserineae</taxon>
        <taxon>Spinacia</taxon>
    </lineage>
</organism>
<dbReference type="PANTHER" id="PTHR48235">
    <property type="entry name" value="OS01G0916700 PROTEIN"/>
    <property type="match status" value="1"/>
</dbReference>
<protein>
    <recommendedName>
        <fullName evidence="4">SKI-interacting protein SKIP SNW domain-containing protein</fullName>
    </recommendedName>
</protein>
<evidence type="ECO:0008006" key="4">
    <source>
        <dbReference type="Google" id="ProtNLM"/>
    </source>
</evidence>
<evidence type="ECO:0000313" key="3">
    <source>
        <dbReference type="RefSeq" id="XP_021864434.1"/>
    </source>
</evidence>
<proteinExistence type="predicted"/>
<feature type="compositionally biased region" description="Pro residues" evidence="1">
    <location>
        <begin position="75"/>
        <end position="87"/>
    </location>
</feature>
<reference evidence="3" key="2">
    <citation type="submission" date="2025-08" db="UniProtKB">
        <authorList>
            <consortium name="RefSeq"/>
        </authorList>
    </citation>
    <scope>IDENTIFICATION</scope>
    <source>
        <tissue evidence="3">Leaf</tissue>
    </source>
</reference>
<keyword evidence="2" id="KW-1185">Reference proteome</keyword>